<dbReference type="PRINTS" id="PR00376">
    <property type="entry name" value="IL1BCENZYME"/>
</dbReference>
<protein>
    <submittedName>
        <fullName evidence="5">Jg21752 protein</fullName>
    </submittedName>
</protein>
<evidence type="ECO:0000256" key="2">
    <source>
        <dbReference type="RuleBase" id="RU003971"/>
    </source>
</evidence>
<dbReference type="InterPro" id="IPR002138">
    <property type="entry name" value="Pept_C14_p10"/>
</dbReference>
<dbReference type="InterPro" id="IPR033139">
    <property type="entry name" value="Caspase_cys_AS"/>
</dbReference>
<dbReference type="Proteomes" id="UP000838756">
    <property type="component" value="Unassembled WGS sequence"/>
</dbReference>
<dbReference type="GO" id="GO:0006508">
    <property type="term" value="P:proteolysis"/>
    <property type="evidence" value="ECO:0007669"/>
    <property type="project" value="InterPro"/>
</dbReference>
<dbReference type="SUPFAM" id="SSF52129">
    <property type="entry name" value="Caspase-like"/>
    <property type="match status" value="1"/>
</dbReference>
<reference evidence="5" key="1">
    <citation type="submission" date="2022-03" db="EMBL/GenBank/DDBJ databases">
        <authorList>
            <person name="Lindestad O."/>
        </authorList>
    </citation>
    <scope>NUCLEOTIDE SEQUENCE</scope>
</reference>
<dbReference type="PROSITE" id="PS01122">
    <property type="entry name" value="CASPASE_CYS"/>
    <property type="match status" value="1"/>
</dbReference>
<comment type="caution">
    <text evidence="5">The sequence shown here is derived from an EMBL/GenBank/DDBJ whole genome shotgun (WGS) entry which is preliminary data.</text>
</comment>
<dbReference type="EMBL" id="CAKXAJ010025994">
    <property type="protein sequence ID" value="CAH2249224.1"/>
    <property type="molecule type" value="Genomic_DNA"/>
</dbReference>
<proteinExistence type="inferred from homology"/>
<keyword evidence="6" id="KW-1185">Reference proteome</keyword>
<dbReference type="PROSITE" id="PS50207">
    <property type="entry name" value="CASPASE_P10"/>
    <property type="match status" value="1"/>
</dbReference>
<dbReference type="Gene3D" id="3.40.50.1460">
    <property type="match status" value="1"/>
</dbReference>
<evidence type="ECO:0000256" key="1">
    <source>
        <dbReference type="ARBA" id="ARBA00010134"/>
    </source>
</evidence>
<gene>
    <name evidence="5" type="primary">jg21752</name>
    <name evidence="5" type="ORF">PAEG_LOCUS21878</name>
</gene>
<accession>A0A8S4S801</accession>
<dbReference type="PANTHER" id="PTHR22576:SF41">
    <property type="entry name" value="CASPASE 14, APOPTOSIS-RELATED CYSTEINE PEPTIDASE"/>
    <property type="match status" value="1"/>
</dbReference>
<dbReference type="AlphaFoldDB" id="A0A8S4S801"/>
<feature type="domain" description="Caspase family p20" evidence="4">
    <location>
        <begin position="90"/>
        <end position="212"/>
    </location>
</feature>
<comment type="similarity">
    <text evidence="1 2">Belongs to the peptidase C14A family.</text>
</comment>
<organism evidence="5 6">
    <name type="scientific">Pararge aegeria aegeria</name>
    <dbReference type="NCBI Taxonomy" id="348720"/>
    <lineage>
        <taxon>Eukaryota</taxon>
        <taxon>Metazoa</taxon>
        <taxon>Ecdysozoa</taxon>
        <taxon>Arthropoda</taxon>
        <taxon>Hexapoda</taxon>
        <taxon>Insecta</taxon>
        <taxon>Pterygota</taxon>
        <taxon>Neoptera</taxon>
        <taxon>Endopterygota</taxon>
        <taxon>Lepidoptera</taxon>
        <taxon>Glossata</taxon>
        <taxon>Ditrysia</taxon>
        <taxon>Papilionoidea</taxon>
        <taxon>Nymphalidae</taxon>
        <taxon>Satyrinae</taxon>
        <taxon>Satyrini</taxon>
        <taxon>Parargina</taxon>
        <taxon>Pararge</taxon>
    </lineage>
</organism>
<dbReference type="InterPro" id="IPR001309">
    <property type="entry name" value="Pept_C14_p20"/>
</dbReference>
<dbReference type="SMART" id="SM00115">
    <property type="entry name" value="CASc"/>
    <property type="match status" value="1"/>
</dbReference>
<dbReference type="InterPro" id="IPR052039">
    <property type="entry name" value="Caspase-related_regulators"/>
</dbReference>
<dbReference type="InterPro" id="IPR029030">
    <property type="entry name" value="Caspase-like_dom_sf"/>
</dbReference>
<dbReference type="PANTHER" id="PTHR22576">
    <property type="entry name" value="MUCOSA ASSOCIATED LYMPHOID TISSUE LYMPHOMA TRANSLOCATION PROTEIN 1/PARACASPASE"/>
    <property type="match status" value="1"/>
</dbReference>
<evidence type="ECO:0000313" key="5">
    <source>
        <dbReference type="EMBL" id="CAH2249224.1"/>
    </source>
</evidence>
<dbReference type="InterPro" id="IPR011600">
    <property type="entry name" value="Pept_C14_caspase"/>
</dbReference>
<sequence length="450" mass="51619">MDFWTTREKDSAGNILVQEYESLSLSPNQNHLDASLYNPPVYREVSVEDSVADDEIQSPGIEIGETERTIPYNIKALNKHETTYKLETFEKNYLMVFNQENIEGYKPRLGTEKDVEVLENTFSKYGFEVQVHKDFNKAEILEALRIFKEKDFTDYGCVAVAVLTHGTYDGMLRAKDQQFSESEIINHFKTHDKPTLITKPKLLIIQACRGSMPIRGVFAKQIGKIHKDVDEDLGPYTLPIESDILVFHSSYMGNPSHRDEVHGSWFIQALCREIDRLSPAVDFESITTEVKRAVAIDMEHEEYNRITGDIDINKQMPVMSSSLIRKLYLKKYIENGPSLTLCDGEVSTNKNEVTDGAAPETPLLTQFGPCLCFLDHFDYLRQCLRHFVEDNPDDVIAGSYLDLSETFEAGAEFNTSKETMVRHITQYLEKKVSDDFNLKYLYLYKNKFPS</sequence>
<dbReference type="Pfam" id="PF00656">
    <property type="entry name" value="Peptidase_C14"/>
    <property type="match status" value="1"/>
</dbReference>
<dbReference type="PROSITE" id="PS50208">
    <property type="entry name" value="CASPASE_P20"/>
    <property type="match status" value="1"/>
</dbReference>
<dbReference type="OrthoDB" id="6114029at2759"/>
<name>A0A8S4S801_9NEOP</name>
<evidence type="ECO:0000259" key="4">
    <source>
        <dbReference type="PROSITE" id="PS50208"/>
    </source>
</evidence>
<evidence type="ECO:0000313" key="6">
    <source>
        <dbReference type="Proteomes" id="UP000838756"/>
    </source>
</evidence>
<dbReference type="GO" id="GO:0004197">
    <property type="term" value="F:cysteine-type endopeptidase activity"/>
    <property type="evidence" value="ECO:0007669"/>
    <property type="project" value="InterPro"/>
</dbReference>
<feature type="domain" description="Caspase family p10" evidence="3">
    <location>
        <begin position="234"/>
        <end position="331"/>
    </location>
</feature>
<dbReference type="InterPro" id="IPR015917">
    <property type="entry name" value="Pept_C14A"/>
</dbReference>
<evidence type="ECO:0000259" key="3">
    <source>
        <dbReference type="PROSITE" id="PS50207"/>
    </source>
</evidence>